<keyword evidence="4 8" id="KW-0812">Transmembrane</keyword>
<comment type="catalytic activity">
    <reaction evidence="8">
        <text>N-terminal S-1,2-diacyl-sn-glyceryl-L-cysteinyl-[lipoprotein] + a glycerophospholipid = N-acyl-S-1,2-diacyl-sn-glyceryl-L-cysteinyl-[lipoprotein] + a 2-acyl-sn-glycero-3-phospholipid + H(+)</text>
        <dbReference type="Rhea" id="RHEA:48228"/>
        <dbReference type="Rhea" id="RHEA-COMP:14681"/>
        <dbReference type="Rhea" id="RHEA-COMP:14684"/>
        <dbReference type="ChEBI" id="CHEBI:15378"/>
        <dbReference type="ChEBI" id="CHEBI:136912"/>
        <dbReference type="ChEBI" id="CHEBI:140656"/>
        <dbReference type="ChEBI" id="CHEBI:140657"/>
        <dbReference type="ChEBI" id="CHEBI:140660"/>
        <dbReference type="EC" id="2.3.1.269"/>
    </reaction>
</comment>
<gene>
    <name evidence="11" type="primary">lnt_1</name>
    <name evidence="8" type="synonym">lnt</name>
    <name evidence="11" type="ORF">GCM10023094_27550</name>
</gene>
<feature type="domain" description="CN hydrolase" evidence="10">
    <location>
        <begin position="212"/>
        <end position="448"/>
    </location>
</feature>
<evidence type="ECO:0000256" key="5">
    <source>
        <dbReference type="ARBA" id="ARBA00022989"/>
    </source>
</evidence>
<evidence type="ECO:0000256" key="1">
    <source>
        <dbReference type="ARBA" id="ARBA00004651"/>
    </source>
</evidence>
<dbReference type="InterPro" id="IPR036526">
    <property type="entry name" value="C-N_Hydrolase_sf"/>
</dbReference>
<comment type="caution">
    <text evidence="11">The sequence shown here is derived from an EMBL/GenBank/DDBJ whole genome shotgun (WGS) entry which is preliminary data.</text>
</comment>
<protein>
    <recommendedName>
        <fullName evidence="8">Apolipoprotein N-acyltransferase</fullName>
        <shortName evidence="8">ALP N-acyltransferase</shortName>
        <ecNumber evidence="8">2.3.1.269</ecNumber>
    </recommendedName>
</protein>
<dbReference type="RefSeq" id="WP_345345747.1">
    <property type="nucleotide sequence ID" value="NZ_BAABFB010000044.1"/>
</dbReference>
<dbReference type="PANTHER" id="PTHR38686:SF1">
    <property type="entry name" value="APOLIPOPROTEIN N-ACYLTRANSFERASE"/>
    <property type="match status" value="1"/>
</dbReference>
<dbReference type="Pfam" id="PF00795">
    <property type="entry name" value="CN_hydrolase"/>
    <property type="match status" value="1"/>
</dbReference>
<name>A0ABP8P5I3_9NOCA</name>
<dbReference type="EMBL" id="BAABFB010000044">
    <property type="protein sequence ID" value="GAA4480659.1"/>
    <property type="molecule type" value="Genomic_DNA"/>
</dbReference>
<dbReference type="PANTHER" id="PTHR38686">
    <property type="entry name" value="APOLIPOPROTEIN N-ACYLTRANSFERASE"/>
    <property type="match status" value="1"/>
</dbReference>
<evidence type="ECO:0000256" key="2">
    <source>
        <dbReference type="ARBA" id="ARBA00022475"/>
    </source>
</evidence>
<keyword evidence="5 8" id="KW-1133">Transmembrane helix</keyword>
<evidence type="ECO:0000313" key="12">
    <source>
        <dbReference type="Proteomes" id="UP001501183"/>
    </source>
</evidence>
<dbReference type="Gene3D" id="3.60.110.10">
    <property type="entry name" value="Carbon-nitrogen hydrolase"/>
    <property type="match status" value="1"/>
</dbReference>
<dbReference type="InterPro" id="IPR003010">
    <property type="entry name" value="C-N_Hydrolase"/>
</dbReference>
<keyword evidence="7 8" id="KW-0012">Acyltransferase</keyword>
<dbReference type="EC" id="2.3.1.269" evidence="8"/>
<accession>A0ABP8P5I3</accession>
<evidence type="ECO:0000256" key="6">
    <source>
        <dbReference type="ARBA" id="ARBA00023136"/>
    </source>
</evidence>
<evidence type="ECO:0000259" key="10">
    <source>
        <dbReference type="PROSITE" id="PS50263"/>
    </source>
</evidence>
<evidence type="ECO:0000256" key="7">
    <source>
        <dbReference type="ARBA" id="ARBA00023315"/>
    </source>
</evidence>
<dbReference type="Pfam" id="PF20154">
    <property type="entry name" value="LNT_N"/>
    <property type="match status" value="1"/>
</dbReference>
<evidence type="ECO:0000256" key="9">
    <source>
        <dbReference type="SAM" id="SignalP"/>
    </source>
</evidence>
<evidence type="ECO:0000256" key="8">
    <source>
        <dbReference type="HAMAP-Rule" id="MF_01148"/>
    </source>
</evidence>
<organism evidence="11 12">
    <name type="scientific">Rhodococcus olei</name>
    <dbReference type="NCBI Taxonomy" id="2161675"/>
    <lineage>
        <taxon>Bacteria</taxon>
        <taxon>Bacillati</taxon>
        <taxon>Actinomycetota</taxon>
        <taxon>Actinomycetes</taxon>
        <taxon>Mycobacteriales</taxon>
        <taxon>Nocardiaceae</taxon>
        <taxon>Rhodococcus</taxon>
    </lineage>
</organism>
<feature type="transmembrane region" description="Helical" evidence="8">
    <location>
        <begin position="183"/>
        <end position="202"/>
    </location>
</feature>
<feature type="transmembrane region" description="Helical" evidence="8">
    <location>
        <begin position="148"/>
        <end position="171"/>
    </location>
</feature>
<keyword evidence="6 8" id="KW-0472">Membrane</keyword>
<feature type="transmembrane region" description="Helical" evidence="8">
    <location>
        <begin position="109"/>
        <end position="128"/>
    </location>
</feature>
<reference evidence="12" key="1">
    <citation type="journal article" date="2019" name="Int. J. Syst. Evol. Microbiol.">
        <title>The Global Catalogue of Microorganisms (GCM) 10K type strain sequencing project: providing services to taxonomists for standard genome sequencing and annotation.</title>
        <authorList>
            <consortium name="The Broad Institute Genomics Platform"/>
            <consortium name="The Broad Institute Genome Sequencing Center for Infectious Disease"/>
            <person name="Wu L."/>
            <person name="Ma J."/>
        </authorList>
    </citation>
    <scope>NUCLEOTIDE SEQUENCE [LARGE SCALE GENOMIC DNA]</scope>
    <source>
        <strain evidence="12">JCM 32206</strain>
    </source>
</reference>
<dbReference type="CDD" id="cd07571">
    <property type="entry name" value="ALP_N-acyl_transferase"/>
    <property type="match status" value="1"/>
</dbReference>
<dbReference type="PROSITE" id="PS50263">
    <property type="entry name" value="CN_HYDROLASE"/>
    <property type="match status" value="1"/>
</dbReference>
<keyword evidence="12" id="KW-1185">Reference proteome</keyword>
<evidence type="ECO:0000313" key="11">
    <source>
        <dbReference type="EMBL" id="GAA4480659.1"/>
    </source>
</evidence>
<feature type="signal peptide" evidence="9">
    <location>
        <begin position="1"/>
        <end position="20"/>
    </location>
</feature>
<proteinExistence type="inferred from homology"/>
<comment type="function">
    <text evidence="8">Catalyzes the phospholipid dependent N-acylation of the N-terminal cysteine of apolipoprotein, the last step in lipoprotein maturation.</text>
</comment>
<dbReference type="NCBIfam" id="TIGR00546">
    <property type="entry name" value="lnt"/>
    <property type="match status" value="1"/>
</dbReference>
<sequence length="497" mass="51695">MSRWPARGAALLAGALPAVAFPDANAAILAWIALVPALLVLRASGSAREAVLRGWLLGLGFLVATQSWPAPNLVYFYPLAVAVLALLWAGWGALAWFLVRGELTGTRTVAAVVGVPAAWVLIEVVRSWQWLGGPWSLMGATQWRHPTVLALAGLGGVWLVGYAVVAVNTALAVTVVGPARARVVAGAAAVIVAAAGPVWFALGPAPTPAGALRVALIQPGIGPGDTMIREQQLTREIPGDVGLVVWGESSVDADLGDRPDVAAQLTALSRDVGADLLVNVDARSGDTGAISKTATLIDESGVVATYRKTRLVPFGEYVPFRDRLGWLSRITAAAAQNRVPGHRLVVMSAAGTPFGPLISFELTFPDLARRLTNDGAALLVYQTSTSTFQDSSGPAQLTSVGAVRAAETGRPVAVAALSGVSAAFDARGRRFAWLPTTQSGSLVVDLTPTSGSTLYARVGDWVPVACAALVVGLGLTAARPRPRRSRTPDRPPEPDEP</sequence>
<feature type="transmembrane region" description="Helical" evidence="8">
    <location>
        <begin position="52"/>
        <end position="69"/>
    </location>
</feature>
<feature type="chain" id="PRO_5047087261" description="Apolipoprotein N-acyltransferase" evidence="9">
    <location>
        <begin position="21"/>
        <end position="497"/>
    </location>
</feature>
<keyword evidence="3 8" id="KW-0808">Transferase</keyword>
<dbReference type="InterPro" id="IPR045378">
    <property type="entry name" value="LNT_N"/>
</dbReference>
<dbReference type="SUPFAM" id="SSF56317">
    <property type="entry name" value="Carbon-nitrogen hydrolase"/>
    <property type="match status" value="1"/>
</dbReference>
<keyword evidence="2 8" id="KW-1003">Cell membrane</keyword>
<feature type="transmembrane region" description="Helical" evidence="8">
    <location>
        <begin position="30"/>
        <end position="45"/>
    </location>
</feature>
<evidence type="ECO:0000256" key="3">
    <source>
        <dbReference type="ARBA" id="ARBA00022679"/>
    </source>
</evidence>
<dbReference type="InterPro" id="IPR004563">
    <property type="entry name" value="Apolipo_AcylTrfase"/>
</dbReference>
<comment type="pathway">
    <text evidence="8">Protein modification; lipoprotein biosynthesis (N-acyl transfer).</text>
</comment>
<comment type="subcellular location">
    <subcellularLocation>
        <location evidence="1 8">Cell membrane</location>
        <topology evidence="1 8">Multi-pass membrane protein</topology>
    </subcellularLocation>
</comment>
<comment type="similarity">
    <text evidence="8">Belongs to the CN hydrolase family. Apolipoprotein N-acyltransferase subfamily.</text>
</comment>
<dbReference type="HAMAP" id="MF_01148">
    <property type="entry name" value="Lnt"/>
    <property type="match status" value="1"/>
</dbReference>
<evidence type="ECO:0000256" key="4">
    <source>
        <dbReference type="ARBA" id="ARBA00022692"/>
    </source>
</evidence>
<dbReference type="Proteomes" id="UP001501183">
    <property type="component" value="Unassembled WGS sequence"/>
</dbReference>
<keyword evidence="9" id="KW-0732">Signal</keyword>
<feature type="transmembrane region" description="Helical" evidence="8">
    <location>
        <begin position="75"/>
        <end position="97"/>
    </location>
</feature>